<proteinExistence type="predicted"/>
<evidence type="ECO:0000313" key="1">
    <source>
        <dbReference type="EMBL" id="EGU75864.1"/>
    </source>
</evidence>
<name>F9G4P2_FUSOF</name>
<reference evidence="1" key="1">
    <citation type="journal article" date="2012" name="Mol. Plant Microbe Interact.">
        <title>A highly conserved effector in Fusarium oxysporum is required for full virulence on Arabidopsis.</title>
        <authorList>
            <person name="Thatcher L.F."/>
            <person name="Gardiner D.M."/>
            <person name="Kazan K."/>
            <person name="Manners J."/>
        </authorList>
    </citation>
    <scope>NUCLEOTIDE SEQUENCE [LARGE SCALE GENOMIC DNA]</scope>
    <source>
        <strain evidence="1">Fo5176</strain>
    </source>
</reference>
<evidence type="ECO:0008006" key="2">
    <source>
        <dbReference type="Google" id="ProtNLM"/>
    </source>
</evidence>
<dbReference type="SUPFAM" id="SSF81383">
    <property type="entry name" value="F-box domain"/>
    <property type="match status" value="1"/>
</dbReference>
<gene>
    <name evidence="1" type="ORF">FOXB_13624</name>
</gene>
<sequence length="400" mass="45553">MVESVRLRVLGAMESLLEGLLTEISLLVFNLLETKDLKNVALVNHRFRSFLEPSLFNRLLIDEHGVQELLENPKHKDVTYYTHTLTIRSTTYNLFAPGSILADLATKCKSGGFYQQLTPTVEGDKDKIWKSRCTLTDMSEPEARTAEILPAIRTLHISVEVKEKPGDLASVMGKFPNLTKLTINANSLQFPPEEVWPSLEQLIFDQIPSMEEKVALDQNHLKSWIEEHKKLRSIFFAELFEVYDISQDGSFSQELHQVLSRVSTPEVVDNIMTQASTELETYERLSERLRCIHPHLDRILDKTIAKKAKAEIFRFCSQRSLEFAKGRREALFPYGPDVTLVYRPMPVLECALQGAKDEIRNCSERASGFGDEGEFFQLLQDVVGGRVILRIKLLSDNISP</sequence>
<dbReference type="AlphaFoldDB" id="F9G4P2"/>
<dbReference type="InterPro" id="IPR036047">
    <property type="entry name" value="F-box-like_dom_sf"/>
</dbReference>
<protein>
    <recommendedName>
        <fullName evidence="2">F-box domain-containing protein</fullName>
    </recommendedName>
</protein>
<dbReference type="EMBL" id="AFQF01003412">
    <property type="protein sequence ID" value="EGU75864.1"/>
    <property type="molecule type" value="Genomic_DNA"/>
</dbReference>
<organism evidence="1">
    <name type="scientific">Fusarium oxysporum (strain Fo5176)</name>
    <name type="common">Fusarium vascular wilt</name>
    <dbReference type="NCBI Taxonomy" id="660025"/>
    <lineage>
        <taxon>Eukaryota</taxon>
        <taxon>Fungi</taxon>
        <taxon>Dikarya</taxon>
        <taxon>Ascomycota</taxon>
        <taxon>Pezizomycotina</taxon>
        <taxon>Sordariomycetes</taxon>
        <taxon>Hypocreomycetidae</taxon>
        <taxon>Hypocreales</taxon>
        <taxon>Nectriaceae</taxon>
        <taxon>Fusarium</taxon>
        <taxon>Fusarium oxysporum species complex</taxon>
    </lineage>
</organism>
<comment type="caution">
    <text evidence="1">The sequence shown here is derived from an EMBL/GenBank/DDBJ whole genome shotgun (WGS) entry which is preliminary data.</text>
</comment>
<accession>F9G4P2</accession>